<accession>A0ABU3PIU8</accession>
<sequence>MGSAQADPGYYLLRPYEQAGHGTVELRYWSVKADAGGPATLWPELGASYGLSRRWTTRLLASFIGTADSAVKLSTLNWQNDWLLSAADSDHELALHTQYISERGYDGGFALEIGPVFQTEFGLTRLNLNLLLSREYNEDAAASTQLKYQWQVSRPLGPGWRLGLQGFGELGNWLHWAPHKRQSHRAGPSFQRDWQLANGQGLSLQAALLFGSTYTQNGKMFSAQLQWSY</sequence>
<comment type="caution">
    <text evidence="1">The sequence shown here is derived from an EMBL/GenBank/DDBJ whole genome shotgun (WGS) entry which is preliminary data.</text>
</comment>
<dbReference type="Proteomes" id="UP001246372">
    <property type="component" value="Unassembled WGS sequence"/>
</dbReference>
<dbReference type="RefSeq" id="WP_315652921.1">
    <property type="nucleotide sequence ID" value="NZ_JAVXZY010000012.1"/>
</dbReference>
<reference evidence="1" key="1">
    <citation type="submission" date="2023-09" db="EMBL/GenBank/DDBJ databases">
        <title>Paucibacter sp. APW11 Genome sequencing and assembly.</title>
        <authorList>
            <person name="Kim I."/>
        </authorList>
    </citation>
    <scope>NUCLEOTIDE SEQUENCE</scope>
    <source>
        <strain evidence="1">APW11</strain>
    </source>
</reference>
<evidence type="ECO:0000313" key="1">
    <source>
        <dbReference type="EMBL" id="MDT9002038.1"/>
    </source>
</evidence>
<name>A0ABU3PIU8_9BURK</name>
<protein>
    <submittedName>
        <fullName evidence="1">Uncharacterized protein</fullName>
    </submittedName>
</protein>
<gene>
    <name evidence="1" type="ORF">RQP53_22360</name>
</gene>
<organism evidence="1 2">
    <name type="scientific">Roseateles aquae</name>
    <dbReference type="NCBI Taxonomy" id="3077235"/>
    <lineage>
        <taxon>Bacteria</taxon>
        <taxon>Pseudomonadati</taxon>
        <taxon>Pseudomonadota</taxon>
        <taxon>Betaproteobacteria</taxon>
        <taxon>Burkholderiales</taxon>
        <taxon>Sphaerotilaceae</taxon>
        <taxon>Roseateles</taxon>
    </lineage>
</organism>
<keyword evidence="2" id="KW-1185">Reference proteome</keyword>
<dbReference type="EMBL" id="JAVXZY010000012">
    <property type="protein sequence ID" value="MDT9002038.1"/>
    <property type="molecule type" value="Genomic_DNA"/>
</dbReference>
<evidence type="ECO:0000313" key="2">
    <source>
        <dbReference type="Proteomes" id="UP001246372"/>
    </source>
</evidence>
<proteinExistence type="predicted"/>